<evidence type="ECO:0000256" key="6">
    <source>
        <dbReference type="ARBA" id="ARBA00022723"/>
    </source>
</evidence>
<comment type="cofactor">
    <cofactor evidence="11">
        <name>Ca(2+)</name>
        <dbReference type="ChEBI" id="CHEBI:29108"/>
    </cofactor>
    <text evidence="11">Binds 1 Ca(2+) ion per subunit.</text>
</comment>
<comment type="function">
    <text evidence="2">Secreted tripeptidyl-peptidase which degrades proteins at acidic pHs and is involved in virulence.</text>
</comment>
<keyword evidence="8 11" id="KW-0720">Serine protease</keyword>
<dbReference type="PANTHER" id="PTHR14218">
    <property type="entry name" value="PROTEASE S8 TRIPEPTIDYL PEPTIDASE I CLN2"/>
    <property type="match status" value="1"/>
</dbReference>
<dbReference type="Gene3D" id="3.40.50.200">
    <property type="entry name" value="Peptidase S8/S53 domain"/>
    <property type="match status" value="1"/>
</dbReference>
<keyword evidence="16" id="KW-1185">Reference proteome</keyword>
<evidence type="ECO:0000256" key="3">
    <source>
        <dbReference type="ARBA" id="ARBA00004239"/>
    </source>
</evidence>
<dbReference type="CDD" id="cd11377">
    <property type="entry name" value="Pro-peptidase_S53"/>
    <property type="match status" value="1"/>
</dbReference>
<dbReference type="EMBL" id="AZHD01000002">
    <property type="protein sequence ID" value="OAA66529.1"/>
    <property type="molecule type" value="Genomic_DNA"/>
</dbReference>
<evidence type="ECO:0000256" key="13">
    <source>
        <dbReference type="SAM" id="SignalP"/>
    </source>
</evidence>
<comment type="caution">
    <text evidence="15">The sequence shown here is derived from an EMBL/GenBank/DDBJ whole genome shotgun (WGS) entry which is preliminary data.</text>
</comment>
<evidence type="ECO:0000256" key="5">
    <source>
        <dbReference type="ARBA" id="ARBA00022670"/>
    </source>
</evidence>
<evidence type="ECO:0000259" key="14">
    <source>
        <dbReference type="PROSITE" id="PS51695"/>
    </source>
</evidence>
<evidence type="ECO:0000256" key="10">
    <source>
        <dbReference type="ARBA" id="ARBA00023145"/>
    </source>
</evidence>
<comment type="catalytic activity">
    <reaction evidence="1">
        <text>Release of an N-terminal tripeptide from a polypeptide.</text>
        <dbReference type="EC" id="3.4.14.10"/>
    </reaction>
</comment>
<evidence type="ECO:0000256" key="7">
    <source>
        <dbReference type="ARBA" id="ARBA00022801"/>
    </source>
</evidence>
<dbReference type="GO" id="GO:0006508">
    <property type="term" value="P:proteolysis"/>
    <property type="evidence" value="ECO:0007669"/>
    <property type="project" value="UniProtKB-KW"/>
</dbReference>
<dbReference type="STRING" id="1081102.A0A167YNZ9"/>
<dbReference type="AlphaFoldDB" id="A0A167YNZ9"/>
<keyword evidence="6 11" id="KW-0479">Metal-binding</keyword>
<dbReference type="Pfam" id="PF09286">
    <property type="entry name" value="Pro-kuma_activ"/>
    <property type="match status" value="1"/>
</dbReference>
<proteinExistence type="predicted"/>
<reference evidence="15 16" key="1">
    <citation type="journal article" date="2016" name="Genome Biol. Evol.">
        <title>Divergent and convergent evolution of fungal pathogenicity.</title>
        <authorList>
            <person name="Shang Y."/>
            <person name="Xiao G."/>
            <person name="Zheng P."/>
            <person name="Cen K."/>
            <person name="Zhan S."/>
            <person name="Wang C."/>
        </authorList>
    </citation>
    <scope>NUCLEOTIDE SEQUENCE [LARGE SCALE GENOMIC DNA]</scope>
    <source>
        <strain evidence="15 16">RCEF 264</strain>
    </source>
</reference>
<dbReference type="InterPro" id="IPR015366">
    <property type="entry name" value="S53_propep"/>
</dbReference>
<dbReference type="GO" id="GO:0004252">
    <property type="term" value="F:serine-type endopeptidase activity"/>
    <property type="evidence" value="ECO:0007669"/>
    <property type="project" value="UniProtKB-UniRule"/>
</dbReference>
<keyword evidence="5 11" id="KW-0645">Protease</keyword>
<gene>
    <name evidence="15" type="ORF">SPI_01105</name>
</gene>
<dbReference type="SMART" id="SM00944">
    <property type="entry name" value="Pro-kuma_activ"/>
    <property type="match status" value="1"/>
</dbReference>
<evidence type="ECO:0000256" key="4">
    <source>
        <dbReference type="ARBA" id="ARBA00012462"/>
    </source>
</evidence>
<evidence type="ECO:0000313" key="16">
    <source>
        <dbReference type="Proteomes" id="UP000076874"/>
    </source>
</evidence>
<dbReference type="InterPro" id="IPR000209">
    <property type="entry name" value="Peptidase_S8/S53_dom"/>
</dbReference>
<dbReference type="Pfam" id="PF00082">
    <property type="entry name" value="Peptidase_S8"/>
    <property type="match status" value="1"/>
</dbReference>
<dbReference type="GO" id="GO:0005576">
    <property type="term" value="C:extracellular region"/>
    <property type="evidence" value="ECO:0007669"/>
    <property type="project" value="UniProtKB-SubCell"/>
</dbReference>
<keyword evidence="7 11" id="KW-0378">Hydrolase</keyword>
<sequence length="742" mass="79563">MLFHTLILVGGLALEAAANPVPGRAVSGSRAGRQTHAIVDAAPKAQAARRRSRSPAPPHAETPRTIPTTHALHERQPPHWSHTWQRTHRVPADAVLPMRIGLKQRNLDKGHDRLMAVADPRSPQFGKHMTSDEVVAYFAPERTAVDAVVGWLTGSGIDIDRISQSANKQWIQFDATAAEAETLLMTDYYVFEHDATGTRDVAADHYHLPHVVRAHVDYVTPGIRLRRDVAKEKKQKRERERATKAMTVKPRGMHAMHETPHPIEATSPFAAHALPPLNSSTCYEYVTPECIRTQYNIPLGSKAYPGNELGIFESLAQHYNKEDLDNYFKVVSPTIPPGTYPQERLIDGAEGATSVAEAGSEAELDFQAAMPLIYPQQAVLYQVDDERIQANMTMGETPYLGFWNTFFDAIDGSYCSYSAFGETGNCVKPECLDPAYPDTAGGPGSYNGSLQCGVYAPTNVISISYGGGEADLPAYYWQRQCSEILKLGLQGVTVVISSGDSGVASSPFDGGNPNGCGGSGQIFYPASEATCPYVLAVGGTEFHLAAPLPSTNSSSSSSNTTSAAPPLLTERATSRFPSGGGFSNVFAQPAYQASAVADYFEQVQGRLAFSGYATPGTNFSEVGSGVYHTGGRGYPDVAAVGDHYVTMLNGQWATIGGTSLSAPVWASMLTLVNEERLAAGKATVGFVNPVLYDHPDVFNDVTAGSNPGCGTTGFLAAKGWDPVTGLGTPKFPELVKLFLSLP</sequence>
<evidence type="ECO:0000256" key="1">
    <source>
        <dbReference type="ARBA" id="ARBA00001910"/>
    </source>
</evidence>
<evidence type="ECO:0000256" key="12">
    <source>
        <dbReference type="SAM" id="MobiDB-lite"/>
    </source>
</evidence>
<feature type="active site" description="Charge relay system" evidence="11">
    <location>
        <position position="659"/>
    </location>
</feature>
<dbReference type="GO" id="GO:0008240">
    <property type="term" value="F:tripeptidyl-peptidase activity"/>
    <property type="evidence" value="ECO:0007669"/>
    <property type="project" value="UniProtKB-EC"/>
</dbReference>
<accession>A0A167YNZ9</accession>
<keyword evidence="13" id="KW-0732">Signal</keyword>
<dbReference type="PROSITE" id="PS51695">
    <property type="entry name" value="SEDOLISIN"/>
    <property type="match status" value="1"/>
</dbReference>
<feature type="active site" description="Charge relay system" evidence="11">
    <location>
        <position position="365"/>
    </location>
</feature>
<dbReference type="InterPro" id="IPR030400">
    <property type="entry name" value="Sedolisin_dom"/>
</dbReference>
<protein>
    <recommendedName>
        <fullName evidence="4">tripeptidyl-peptidase II</fullName>
        <ecNumber evidence="4">3.4.14.10</ecNumber>
    </recommendedName>
</protein>
<feature type="active site" description="Charge relay system" evidence="11">
    <location>
        <position position="361"/>
    </location>
</feature>
<feature type="binding site" evidence="11">
    <location>
        <position position="721"/>
    </location>
    <ligand>
        <name>Ca(2+)</name>
        <dbReference type="ChEBI" id="CHEBI:29108"/>
    </ligand>
</feature>
<feature type="domain" description="Peptidase S53" evidence="14">
    <location>
        <begin position="285"/>
        <end position="741"/>
    </location>
</feature>
<evidence type="ECO:0000256" key="2">
    <source>
        <dbReference type="ARBA" id="ARBA00002451"/>
    </source>
</evidence>
<evidence type="ECO:0000256" key="8">
    <source>
        <dbReference type="ARBA" id="ARBA00022825"/>
    </source>
</evidence>
<dbReference type="GO" id="GO:0046872">
    <property type="term" value="F:metal ion binding"/>
    <property type="evidence" value="ECO:0007669"/>
    <property type="project" value="UniProtKB-UniRule"/>
</dbReference>
<feature type="region of interest" description="Disordered" evidence="12">
    <location>
        <begin position="21"/>
        <end position="85"/>
    </location>
</feature>
<evidence type="ECO:0000256" key="9">
    <source>
        <dbReference type="ARBA" id="ARBA00022837"/>
    </source>
</evidence>
<dbReference type="Proteomes" id="UP000076874">
    <property type="component" value="Unassembled WGS sequence"/>
</dbReference>
<dbReference type="EC" id="3.4.14.10" evidence="4"/>
<dbReference type="InterPro" id="IPR050819">
    <property type="entry name" value="Tripeptidyl-peptidase_I"/>
</dbReference>
<feature type="chain" id="PRO_5007894781" description="tripeptidyl-peptidase II" evidence="13">
    <location>
        <begin position="19"/>
        <end position="742"/>
    </location>
</feature>
<organism evidence="15 16">
    <name type="scientific">Niveomyces insectorum RCEF 264</name>
    <dbReference type="NCBI Taxonomy" id="1081102"/>
    <lineage>
        <taxon>Eukaryota</taxon>
        <taxon>Fungi</taxon>
        <taxon>Dikarya</taxon>
        <taxon>Ascomycota</taxon>
        <taxon>Pezizomycotina</taxon>
        <taxon>Sordariomycetes</taxon>
        <taxon>Hypocreomycetidae</taxon>
        <taxon>Hypocreales</taxon>
        <taxon>Cordycipitaceae</taxon>
        <taxon>Niveomyces</taxon>
    </lineage>
</organism>
<evidence type="ECO:0000313" key="15">
    <source>
        <dbReference type="EMBL" id="OAA66529.1"/>
    </source>
</evidence>
<feature type="binding site" evidence="11">
    <location>
        <position position="719"/>
    </location>
    <ligand>
        <name>Ca(2+)</name>
        <dbReference type="ChEBI" id="CHEBI:29108"/>
    </ligand>
</feature>
<feature type="binding site" evidence="11">
    <location>
        <position position="701"/>
    </location>
    <ligand>
        <name>Ca(2+)</name>
        <dbReference type="ChEBI" id="CHEBI:29108"/>
    </ligand>
</feature>
<keyword evidence="9 11" id="KW-0106">Calcium</keyword>
<dbReference type="SUPFAM" id="SSF54897">
    <property type="entry name" value="Protease propeptides/inhibitors"/>
    <property type="match status" value="1"/>
</dbReference>
<dbReference type="SUPFAM" id="SSF52743">
    <property type="entry name" value="Subtilisin-like"/>
    <property type="match status" value="1"/>
</dbReference>
<evidence type="ECO:0000256" key="11">
    <source>
        <dbReference type="PROSITE-ProRule" id="PRU01032"/>
    </source>
</evidence>
<name>A0A167YNZ9_9HYPO</name>
<feature type="binding site" evidence="11">
    <location>
        <position position="700"/>
    </location>
    <ligand>
        <name>Ca(2+)</name>
        <dbReference type="ChEBI" id="CHEBI:29108"/>
    </ligand>
</feature>
<dbReference type="InterPro" id="IPR036852">
    <property type="entry name" value="Peptidase_S8/S53_dom_sf"/>
</dbReference>
<dbReference type="OrthoDB" id="409122at2759"/>
<dbReference type="CDD" id="cd04056">
    <property type="entry name" value="Peptidases_S53"/>
    <property type="match status" value="1"/>
</dbReference>
<dbReference type="PANTHER" id="PTHR14218:SF19">
    <property type="entry name" value="SERINE PROTEASE AORO, PUTATIVE (AFU_ORTHOLOGUE AFUA_6G10250)-RELATED"/>
    <property type="match status" value="1"/>
</dbReference>
<feature type="signal peptide" evidence="13">
    <location>
        <begin position="1"/>
        <end position="18"/>
    </location>
</feature>
<keyword evidence="10" id="KW-0865">Zymogen</keyword>
<comment type="subcellular location">
    <subcellularLocation>
        <location evidence="3">Secreted</location>
        <location evidence="3">Extracellular space</location>
    </subcellularLocation>
</comment>